<dbReference type="GO" id="GO:0003682">
    <property type="term" value="F:chromatin binding"/>
    <property type="evidence" value="ECO:0007669"/>
    <property type="project" value="InterPro"/>
</dbReference>
<sequence length="775" mass="89172">MRQIGVYYNHYNNTNNTTNTNNISINLQNDYLEKQNIHQNISIQTSFDQQQNNNNKMFIPASSSSSCSTFSSSPSVSPNPYMSPPVLGKEMEQDWGDGENESNNVDVFVRMPKLEPEVLVEDNDDNNDVVFFPTKTTNESSEFNDKSPHHHHIFLQPSLNSSSKFSNLSSDISSSSTSSGIWSSPTEQQPLLIVFDKQNMKGKEEKTNKNGKTILKNIKKEKKEVNNCNVLGKEEVEMKPKRKYVRRKVKDLEEGKEVKEEKKEEKLIKRRRRKNLPKEENLEKEIKEEIKEERVEIKEIKAEIKEEIREREEENIIEKENKLERRKKLENVSGKKNCKTSCKTSLKTGCKTSCKTGCKTNYKTSCKTSCKTSLKNKRKTNENVQISDLNVLKGTSIKRKIKSLEVSEAVGETKQAYLMRLRKRKEEEKKKKNYKRNKLEDCEKLIIRRRKRKALLLANLKLSEISPDKRIGGERRSCRHPHISRKMVLFSSSSSASPSPSRAKLLPKQISKPPKPLNIPTSTIPTFTSQPSQFASNWRPMGLGVLKQLPLRRLPDSNEENVKQYFCFNSIRHKSESEVFIKLGDCVLVNSADFEEDIFVGRVLSIHYEPSERSLLLTLLWFYTGKQLPSLRLNNSGCSSNFEDDELFASKHLDIVNADSVQGTTRVLTFSAYCRHKAQLALERLPAARRPPNWARPCPRFKQNMEEEEVDDLMNESNSTTQDTVFFCRSIFSIYSKRVRSKFLQLNTRSSADIKKPINGSLTTKNVLRARRGQS</sequence>
<evidence type="ECO:0000313" key="4">
    <source>
        <dbReference type="Proteomes" id="UP000887563"/>
    </source>
</evidence>
<keyword evidence="4" id="KW-1185">Reference proteome</keyword>
<dbReference type="InterPro" id="IPR001025">
    <property type="entry name" value="BAH_dom"/>
</dbReference>
<reference evidence="5" key="1">
    <citation type="submission" date="2022-11" db="UniProtKB">
        <authorList>
            <consortium name="WormBaseParasite"/>
        </authorList>
    </citation>
    <scope>IDENTIFICATION</scope>
</reference>
<organism evidence="4 5">
    <name type="scientific">Meloidogyne incognita</name>
    <name type="common">Southern root-knot nematode worm</name>
    <name type="synonym">Oxyuris incognita</name>
    <dbReference type="NCBI Taxonomy" id="6306"/>
    <lineage>
        <taxon>Eukaryota</taxon>
        <taxon>Metazoa</taxon>
        <taxon>Ecdysozoa</taxon>
        <taxon>Nematoda</taxon>
        <taxon>Chromadorea</taxon>
        <taxon>Rhabditida</taxon>
        <taxon>Tylenchina</taxon>
        <taxon>Tylenchomorpha</taxon>
        <taxon>Tylenchoidea</taxon>
        <taxon>Meloidogynidae</taxon>
        <taxon>Meloidogyninae</taxon>
        <taxon>Meloidogyne</taxon>
        <taxon>Meloidogyne incognita group</taxon>
    </lineage>
</organism>
<evidence type="ECO:0000256" key="1">
    <source>
        <dbReference type="SAM" id="Coils"/>
    </source>
</evidence>
<dbReference type="Proteomes" id="UP000887563">
    <property type="component" value="Unplaced"/>
</dbReference>
<feature type="compositionally biased region" description="Low complexity" evidence="2">
    <location>
        <begin position="491"/>
        <end position="501"/>
    </location>
</feature>
<evidence type="ECO:0000256" key="2">
    <source>
        <dbReference type="SAM" id="MobiDB-lite"/>
    </source>
</evidence>
<dbReference type="InterPro" id="IPR043151">
    <property type="entry name" value="BAH_sf"/>
</dbReference>
<evidence type="ECO:0000313" key="5">
    <source>
        <dbReference type="WBParaSite" id="Minc3s02675g31145"/>
    </source>
</evidence>
<keyword evidence="1" id="KW-0175">Coiled coil</keyword>
<dbReference type="PROSITE" id="PS51038">
    <property type="entry name" value="BAH"/>
    <property type="match status" value="1"/>
</dbReference>
<dbReference type="WBParaSite" id="Minc3s02675g31145">
    <property type="protein sequence ID" value="Minc3s02675g31145"/>
    <property type="gene ID" value="Minc3s02675g31145"/>
</dbReference>
<dbReference type="AlphaFoldDB" id="A0A914MTR6"/>
<dbReference type="Pfam" id="PF01426">
    <property type="entry name" value="BAH"/>
    <property type="match status" value="1"/>
</dbReference>
<name>A0A914MTR6_MELIC</name>
<feature type="region of interest" description="Disordered" evidence="2">
    <location>
        <begin position="489"/>
        <end position="518"/>
    </location>
</feature>
<feature type="region of interest" description="Disordered" evidence="2">
    <location>
        <begin position="165"/>
        <end position="184"/>
    </location>
</feature>
<protein>
    <submittedName>
        <fullName evidence="5">BAH domain-containing protein</fullName>
    </submittedName>
</protein>
<feature type="domain" description="BAH" evidence="3">
    <location>
        <begin position="579"/>
        <end position="743"/>
    </location>
</feature>
<feature type="coiled-coil region" evidence="1">
    <location>
        <begin position="249"/>
        <end position="329"/>
    </location>
</feature>
<dbReference type="Gene3D" id="2.30.30.490">
    <property type="match status" value="1"/>
</dbReference>
<accession>A0A914MTR6</accession>
<evidence type="ECO:0000259" key="3">
    <source>
        <dbReference type="PROSITE" id="PS51038"/>
    </source>
</evidence>
<proteinExistence type="predicted"/>